<proteinExistence type="predicted"/>
<dbReference type="EMBL" id="BOOA01000014">
    <property type="protein sequence ID" value="GIH23909.1"/>
    <property type="molecule type" value="Genomic_DNA"/>
</dbReference>
<dbReference type="InterPro" id="IPR049052">
    <property type="entry name" value="nSTAND1"/>
</dbReference>
<dbReference type="SUPFAM" id="SSF52540">
    <property type="entry name" value="P-loop containing nucleoside triphosphate hydrolases"/>
    <property type="match status" value="1"/>
</dbReference>
<dbReference type="Proteomes" id="UP000640052">
    <property type="component" value="Unassembled WGS sequence"/>
</dbReference>
<evidence type="ECO:0000259" key="1">
    <source>
        <dbReference type="Pfam" id="PF20703"/>
    </source>
</evidence>
<reference evidence="2" key="1">
    <citation type="submission" date="2021-01" db="EMBL/GenBank/DDBJ databases">
        <title>Whole genome shotgun sequence of Acrocarpospora phusangensis NBRC 108782.</title>
        <authorList>
            <person name="Komaki H."/>
            <person name="Tamura T."/>
        </authorList>
    </citation>
    <scope>NUCLEOTIDE SEQUENCE</scope>
    <source>
        <strain evidence="2">NBRC 108782</strain>
    </source>
</reference>
<comment type="caution">
    <text evidence="2">The sequence shown here is derived from an EMBL/GenBank/DDBJ whole genome shotgun (WGS) entry which is preliminary data.</text>
</comment>
<accession>A0A919Q7K2</accession>
<dbReference type="AlphaFoldDB" id="A0A919Q7K2"/>
<feature type="domain" description="Novel STAND NTPase 1" evidence="1">
    <location>
        <begin position="57"/>
        <end position="154"/>
    </location>
</feature>
<evidence type="ECO:0000313" key="3">
    <source>
        <dbReference type="Proteomes" id="UP000640052"/>
    </source>
</evidence>
<sequence>MPQPRQDEDRPHQQSERIAVQAGRDQHIAGGDLHLHYQDGVREARRAEGGAEPGECPYPGLAAFEAGQARWFFGRDEMTAELLVRLDERWRTGGPLMIVAPSGAGKSSLLRAGLLPALARGGLAVSGSAHWPQILTTPTAHPLRALMAGLGAALDKPEIGQLSAVSADAVAPGPVGRVDSDGLSIPTGLLSLSMRAADGWCW</sequence>
<evidence type="ECO:0000313" key="2">
    <source>
        <dbReference type="EMBL" id="GIH23909.1"/>
    </source>
</evidence>
<keyword evidence="3" id="KW-1185">Reference proteome</keyword>
<name>A0A919Q7K2_9ACTN</name>
<organism evidence="2 3">
    <name type="scientific">Acrocarpospora phusangensis</name>
    <dbReference type="NCBI Taxonomy" id="1070424"/>
    <lineage>
        <taxon>Bacteria</taxon>
        <taxon>Bacillati</taxon>
        <taxon>Actinomycetota</taxon>
        <taxon>Actinomycetes</taxon>
        <taxon>Streptosporangiales</taxon>
        <taxon>Streptosporangiaceae</taxon>
        <taxon>Acrocarpospora</taxon>
    </lineage>
</organism>
<protein>
    <recommendedName>
        <fullName evidence="1">Novel STAND NTPase 1 domain-containing protein</fullName>
    </recommendedName>
</protein>
<dbReference type="RefSeq" id="WP_204040689.1">
    <property type="nucleotide sequence ID" value="NZ_BOOA01000014.1"/>
</dbReference>
<gene>
    <name evidence="2" type="ORF">Aph01nite_22190</name>
</gene>
<dbReference type="InterPro" id="IPR027417">
    <property type="entry name" value="P-loop_NTPase"/>
</dbReference>
<dbReference type="Pfam" id="PF20703">
    <property type="entry name" value="nSTAND1"/>
    <property type="match status" value="1"/>
</dbReference>